<feature type="domain" description="Plastocyanin-like" evidence="8">
    <location>
        <begin position="543"/>
        <end position="685"/>
    </location>
</feature>
<dbReference type="Gene3D" id="2.60.40.420">
    <property type="entry name" value="Cupredoxins - blue copper proteins"/>
    <property type="match status" value="3"/>
</dbReference>
<sequence>MYIKSFIAIGLLITLSQAALQRFEFNIDYRAVNPDCHKESFNVPAINGQFPGPTIYATEGDEIEVLVRNQLGNANTSIHYHGIRQIGSTESDGVPGVTQEPIRPGRSFRHRFLITQAGTYFYHAHVGLQDDSVQGAFIVYESPKADPRRHHRLEKRCTHQKRTCQSRTRALLEAGPYTYKKDLILQLSEWWHDELSSRQDYYMGSAFKYDHGADSILFNGRTIHDPLVTDGTRCLGYTTLDVEPNSVYRLRVIGGNTFRTLALGIKNHNMTLIEVDGELIHPYQTSFLEVTPGQRFSVLLYTGNYQPGTTFAIGTSYLWRQRGRGITENGFAYIRYVERHPDTNHSHLFKSLSKWYEPKKSKGRWGNDDQTRGRTVGDGSDHARGSRADNAAEHNGRKWNGEGTDHRERKTWDDKTRSDADVKKKSGLKKRQGVWNDKGDHSWPRNRDHHHLDQGTNKTVGHSYHFGGHQQHDDNAYEDLPTFPRMDQPDWIWHHLTPLALRDPILDATKVRTIRLHTSLRQMSDNTTRYFVNNRTNPIRPVPALYHFSHFHKRATDEYDDDFYTDLHTYRIEYNEIIDLVFQNTKSKGGGCMLHPWHTHGHSHYVIASGSGDYIHDLHKNIRNFKTPLYKDTSVAYPSYSNDQSNGCGWTKVRFKADNPGFWAVHCHITTHMMQGKMIVLEEAPNLISKHRLYNHE</sequence>
<organism evidence="10 11">
    <name type="scientific">Rhizopus oryzae</name>
    <name type="common">Mucormycosis agent</name>
    <name type="synonym">Rhizopus arrhizus var. delemar</name>
    <dbReference type="NCBI Taxonomy" id="64495"/>
    <lineage>
        <taxon>Eukaryota</taxon>
        <taxon>Fungi</taxon>
        <taxon>Fungi incertae sedis</taxon>
        <taxon>Mucoromycota</taxon>
        <taxon>Mucoromycotina</taxon>
        <taxon>Mucoromycetes</taxon>
        <taxon>Mucorales</taxon>
        <taxon>Mucorineae</taxon>
        <taxon>Rhizopodaceae</taxon>
        <taxon>Rhizopus</taxon>
    </lineage>
</organism>
<dbReference type="Pfam" id="PF07731">
    <property type="entry name" value="Cu-oxidase_2"/>
    <property type="match status" value="1"/>
</dbReference>
<dbReference type="OMA" id="ENIGAWM"/>
<dbReference type="AlphaFoldDB" id="A0A9P6YC64"/>
<evidence type="ECO:0000256" key="3">
    <source>
        <dbReference type="ARBA" id="ARBA00023002"/>
    </source>
</evidence>
<dbReference type="PANTHER" id="PTHR11709:SF394">
    <property type="entry name" value="FI03373P-RELATED"/>
    <property type="match status" value="1"/>
</dbReference>
<feature type="domain" description="Plastocyanin-like" evidence="7">
    <location>
        <begin position="182"/>
        <end position="337"/>
    </location>
</feature>
<evidence type="ECO:0000259" key="7">
    <source>
        <dbReference type="Pfam" id="PF00394"/>
    </source>
</evidence>
<evidence type="ECO:0000256" key="1">
    <source>
        <dbReference type="ARBA" id="ARBA00010609"/>
    </source>
</evidence>
<dbReference type="CDD" id="cd04207">
    <property type="entry name" value="CuRO_3_LCC_like"/>
    <property type="match status" value="1"/>
</dbReference>
<dbReference type="InterPro" id="IPR011706">
    <property type="entry name" value="Cu-oxidase_C"/>
</dbReference>
<feature type="chain" id="PRO_5040298122" description="L-ascorbate oxidase" evidence="6">
    <location>
        <begin position="19"/>
        <end position="697"/>
    </location>
</feature>
<feature type="compositionally biased region" description="Basic and acidic residues" evidence="5">
    <location>
        <begin position="358"/>
        <end position="372"/>
    </location>
</feature>
<evidence type="ECO:0000313" key="11">
    <source>
        <dbReference type="Proteomes" id="UP000717996"/>
    </source>
</evidence>
<dbReference type="Pfam" id="PF00394">
    <property type="entry name" value="Cu-oxidase"/>
    <property type="match status" value="1"/>
</dbReference>
<dbReference type="PANTHER" id="PTHR11709">
    <property type="entry name" value="MULTI-COPPER OXIDASE"/>
    <property type="match status" value="1"/>
</dbReference>
<dbReference type="Proteomes" id="UP000717996">
    <property type="component" value="Unassembled WGS sequence"/>
</dbReference>
<evidence type="ECO:0000256" key="6">
    <source>
        <dbReference type="SAM" id="SignalP"/>
    </source>
</evidence>
<dbReference type="SUPFAM" id="SSF49503">
    <property type="entry name" value="Cupredoxins"/>
    <property type="match status" value="3"/>
</dbReference>
<dbReference type="Pfam" id="PF07732">
    <property type="entry name" value="Cu-oxidase_3"/>
    <property type="match status" value="1"/>
</dbReference>
<feature type="compositionally biased region" description="Basic and acidic residues" evidence="5">
    <location>
        <begin position="437"/>
        <end position="452"/>
    </location>
</feature>
<comment type="similarity">
    <text evidence="1">Belongs to the multicopper oxidase family.</text>
</comment>
<feature type="signal peptide" evidence="6">
    <location>
        <begin position="1"/>
        <end position="18"/>
    </location>
</feature>
<comment type="caution">
    <text evidence="10">The sequence shown here is derived from an EMBL/GenBank/DDBJ whole genome shotgun (WGS) entry which is preliminary data.</text>
</comment>
<dbReference type="InterPro" id="IPR045087">
    <property type="entry name" value="Cu-oxidase_fam"/>
</dbReference>
<evidence type="ECO:0008006" key="12">
    <source>
        <dbReference type="Google" id="ProtNLM"/>
    </source>
</evidence>
<dbReference type="InterPro" id="IPR001117">
    <property type="entry name" value="Cu-oxidase_2nd"/>
</dbReference>
<evidence type="ECO:0000259" key="9">
    <source>
        <dbReference type="Pfam" id="PF07732"/>
    </source>
</evidence>
<evidence type="ECO:0000256" key="4">
    <source>
        <dbReference type="ARBA" id="ARBA00023008"/>
    </source>
</evidence>
<dbReference type="CDD" id="cd04205">
    <property type="entry name" value="CuRO_2_LCC_like"/>
    <property type="match status" value="1"/>
</dbReference>
<dbReference type="InterPro" id="IPR011707">
    <property type="entry name" value="Cu-oxidase-like_N"/>
</dbReference>
<protein>
    <recommendedName>
        <fullName evidence="12">L-ascorbate oxidase</fullName>
    </recommendedName>
</protein>
<dbReference type="GO" id="GO:0005507">
    <property type="term" value="F:copper ion binding"/>
    <property type="evidence" value="ECO:0007669"/>
    <property type="project" value="InterPro"/>
</dbReference>
<evidence type="ECO:0000256" key="2">
    <source>
        <dbReference type="ARBA" id="ARBA00022723"/>
    </source>
</evidence>
<evidence type="ECO:0000259" key="8">
    <source>
        <dbReference type="Pfam" id="PF07731"/>
    </source>
</evidence>
<dbReference type="OrthoDB" id="2121828at2759"/>
<feature type="region of interest" description="Disordered" evidence="5">
    <location>
        <begin position="358"/>
        <end position="452"/>
    </location>
</feature>
<gene>
    <name evidence="10" type="ORF">G6F51_006158</name>
</gene>
<accession>A0A9P6YC64</accession>
<keyword evidence="4" id="KW-0186">Copper</keyword>
<dbReference type="EMBL" id="JAANIT010000813">
    <property type="protein sequence ID" value="KAG1544286.1"/>
    <property type="molecule type" value="Genomic_DNA"/>
</dbReference>
<reference evidence="10" key="1">
    <citation type="journal article" date="2020" name="Microb. Genom.">
        <title>Genetic diversity of clinical and environmental Mucorales isolates obtained from an investigation of mucormycosis cases among solid organ transplant recipients.</title>
        <authorList>
            <person name="Nguyen M.H."/>
            <person name="Kaul D."/>
            <person name="Muto C."/>
            <person name="Cheng S.J."/>
            <person name="Richter R.A."/>
            <person name="Bruno V.M."/>
            <person name="Liu G."/>
            <person name="Beyhan S."/>
            <person name="Sundermann A.J."/>
            <person name="Mounaud S."/>
            <person name="Pasculle A.W."/>
            <person name="Nierman W.C."/>
            <person name="Driscoll E."/>
            <person name="Cumbie R."/>
            <person name="Clancy C.J."/>
            <person name="Dupont C.L."/>
        </authorList>
    </citation>
    <scope>NUCLEOTIDE SEQUENCE</scope>
    <source>
        <strain evidence="10">GL16</strain>
    </source>
</reference>
<keyword evidence="3" id="KW-0560">Oxidoreductase</keyword>
<dbReference type="CDD" id="cd04206">
    <property type="entry name" value="CuRO_1_LCC_like"/>
    <property type="match status" value="1"/>
</dbReference>
<keyword evidence="2" id="KW-0479">Metal-binding</keyword>
<keyword evidence="6" id="KW-0732">Signal</keyword>
<dbReference type="GO" id="GO:0016491">
    <property type="term" value="F:oxidoreductase activity"/>
    <property type="evidence" value="ECO:0007669"/>
    <property type="project" value="UniProtKB-KW"/>
</dbReference>
<feature type="compositionally biased region" description="Basic and acidic residues" evidence="5">
    <location>
        <begin position="379"/>
        <end position="424"/>
    </location>
</feature>
<proteinExistence type="inferred from homology"/>
<name>A0A9P6YC64_RHIOR</name>
<feature type="domain" description="Plastocyanin-like" evidence="9">
    <location>
        <begin position="27"/>
        <end position="142"/>
    </location>
</feature>
<evidence type="ECO:0000256" key="5">
    <source>
        <dbReference type="SAM" id="MobiDB-lite"/>
    </source>
</evidence>
<evidence type="ECO:0000313" key="10">
    <source>
        <dbReference type="EMBL" id="KAG1544286.1"/>
    </source>
</evidence>
<dbReference type="InterPro" id="IPR008972">
    <property type="entry name" value="Cupredoxin"/>
</dbReference>